<dbReference type="AlphaFoldDB" id="M0CZ12"/>
<dbReference type="GO" id="GO:0005829">
    <property type="term" value="C:cytosol"/>
    <property type="evidence" value="ECO:0007669"/>
    <property type="project" value="TreeGrafter"/>
</dbReference>
<dbReference type="eggNOG" id="arCOG01630">
    <property type="taxonomic scope" value="Archaea"/>
</dbReference>
<dbReference type="Proteomes" id="UP000011513">
    <property type="component" value="Unassembled WGS sequence"/>
</dbReference>
<dbReference type="Gene3D" id="3.30.1330.40">
    <property type="entry name" value="RutC-like"/>
    <property type="match status" value="1"/>
</dbReference>
<reference evidence="1 2" key="1">
    <citation type="journal article" date="2014" name="PLoS Genet.">
        <title>Phylogenetically driven sequencing of extremely halophilic archaea reveals strategies for static and dynamic osmo-response.</title>
        <authorList>
            <person name="Becker E.A."/>
            <person name="Seitzer P.M."/>
            <person name="Tritt A."/>
            <person name="Larsen D."/>
            <person name="Krusor M."/>
            <person name="Yao A.I."/>
            <person name="Wu D."/>
            <person name="Madern D."/>
            <person name="Eisen J.A."/>
            <person name="Darling A.E."/>
            <person name="Facciotti M.T."/>
        </authorList>
    </citation>
    <scope>NUCLEOTIDE SEQUENCE [LARGE SCALE GENOMIC DNA]</scope>
    <source>
        <strain evidence="1 2">JCM 14848</strain>
    </source>
</reference>
<dbReference type="GO" id="GO:0019239">
    <property type="term" value="F:deaminase activity"/>
    <property type="evidence" value="ECO:0007669"/>
    <property type="project" value="TreeGrafter"/>
</dbReference>
<dbReference type="CDD" id="cd00448">
    <property type="entry name" value="YjgF_YER057c_UK114_family"/>
    <property type="match status" value="1"/>
</dbReference>
<dbReference type="SUPFAM" id="SSF55298">
    <property type="entry name" value="YjgF-like"/>
    <property type="match status" value="1"/>
</dbReference>
<gene>
    <name evidence="1" type="ORF">C474_15199</name>
</gene>
<evidence type="ECO:0000313" key="2">
    <source>
        <dbReference type="Proteomes" id="UP000011513"/>
    </source>
</evidence>
<proteinExistence type="predicted"/>
<dbReference type="PANTHER" id="PTHR11803">
    <property type="entry name" value="2-IMINOBUTANOATE/2-IMINOPROPANOATE DEAMINASE RIDA"/>
    <property type="match status" value="1"/>
</dbReference>
<evidence type="ECO:0000313" key="1">
    <source>
        <dbReference type="EMBL" id="ELZ28466.1"/>
    </source>
</evidence>
<organism evidence="1 2">
    <name type="scientific">Halogeometricum pallidum JCM 14848</name>
    <dbReference type="NCBI Taxonomy" id="1227487"/>
    <lineage>
        <taxon>Archaea</taxon>
        <taxon>Methanobacteriati</taxon>
        <taxon>Methanobacteriota</taxon>
        <taxon>Stenosarchaea group</taxon>
        <taxon>Halobacteria</taxon>
        <taxon>Halobacteriales</taxon>
        <taxon>Haloferacaceae</taxon>
        <taxon>Halogeometricum</taxon>
    </lineage>
</organism>
<dbReference type="OrthoDB" id="371655at2157"/>
<protein>
    <submittedName>
        <fullName evidence="1">Endoribonuclease L-PSP</fullName>
    </submittedName>
</protein>
<dbReference type="PANTHER" id="PTHR11803:SF39">
    <property type="entry name" value="2-IMINOBUTANOATE_2-IMINOPROPANOATE DEAMINASE"/>
    <property type="match status" value="1"/>
</dbReference>
<sequence>MFFDGKFPTRANADEMNVEEQTVDVLERVETAARRAGVEMNDVLRTTVYTTDVDRTDDIEAAYESYFADRRPAMTVVGVADLPDEAAVQIEATAVER</sequence>
<dbReference type="Pfam" id="PF01042">
    <property type="entry name" value="Ribonuc_L-PSP"/>
    <property type="match status" value="1"/>
</dbReference>
<name>M0CZ12_HALPD</name>
<keyword evidence="2" id="KW-1185">Reference proteome</keyword>
<accession>M0CZ12</accession>
<dbReference type="InParanoid" id="M0CZ12"/>
<dbReference type="EMBL" id="AOIV01000037">
    <property type="protein sequence ID" value="ELZ28466.1"/>
    <property type="molecule type" value="Genomic_DNA"/>
</dbReference>
<dbReference type="InterPro" id="IPR035959">
    <property type="entry name" value="RutC-like_sf"/>
</dbReference>
<dbReference type="InterPro" id="IPR006175">
    <property type="entry name" value="YjgF/YER057c/UK114"/>
</dbReference>
<dbReference type="RefSeq" id="WP_008388256.1">
    <property type="nucleotide sequence ID" value="NZ_AOIV01000037.1"/>
</dbReference>
<comment type="caution">
    <text evidence="1">The sequence shown here is derived from an EMBL/GenBank/DDBJ whole genome shotgun (WGS) entry which is preliminary data.</text>
</comment>